<feature type="non-terminal residue" evidence="1">
    <location>
        <position position="1"/>
    </location>
</feature>
<sequence>HHELRDLETLATSPMASTSPFDNVPLELLIEIFIYCLPTSGFASARTNCAPMNISSVCQSWRRLSVSTPKLW</sequence>
<dbReference type="InterPro" id="IPR036047">
    <property type="entry name" value="F-box-like_dom_sf"/>
</dbReference>
<dbReference type="VEuPathDB" id="FungiDB:BD410DRAFT_681655"/>
<evidence type="ECO:0000313" key="2">
    <source>
        <dbReference type="Proteomes" id="UP000294933"/>
    </source>
</evidence>
<proteinExistence type="predicted"/>
<dbReference type="SUPFAM" id="SSF81383">
    <property type="entry name" value="F-box domain"/>
    <property type="match status" value="1"/>
</dbReference>
<reference evidence="1 2" key="1">
    <citation type="submission" date="2018-06" db="EMBL/GenBank/DDBJ databases">
        <title>A transcriptomic atlas of mushroom development highlights an independent origin of complex multicellularity.</title>
        <authorList>
            <consortium name="DOE Joint Genome Institute"/>
            <person name="Krizsan K."/>
            <person name="Almasi E."/>
            <person name="Merenyi Z."/>
            <person name="Sahu N."/>
            <person name="Viragh M."/>
            <person name="Koszo T."/>
            <person name="Mondo S."/>
            <person name="Kiss B."/>
            <person name="Balint B."/>
            <person name="Kues U."/>
            <person name="Barry K."/>
            <person name="Hegedus J.C."/>
            <person name="Henrissat B."/>
            <person name="Johnson J."/>
            <person name="Lipzen A."/>
            <person name="Ohm R."/>
            <person name="Nagy I."/>
            <person name="Pangilinan J."/>
            <person name="Yan J."/>
            <person name="Xiong Y."/>
            <person name="Grigoriev I.V."/>
            <person name="Hibbett D.S."/>
            <person name="Nagy L.G."/>
        </authorList>
    </citation>
    <scope>NUCLEOTIDE SEQUENCE [LARGE SCALE GENOMIC DNA]</scope>
    <source>
        <strain evidence="1 2">SZMC22713</strain>
    </source>
</reference>
<gene>
    <name evidence="1" type="ORF">BD410DRAFT_681655</name>
</gene>
<dbReference type="AlphaFoldDB" id="A0A4Y7QC29"/>
<accession>A0A4Y7QC29</accession>
<dbReference type="Gene3D" id="1.20.1280.50">
    <property type="match status" value="1"/>
</dbReference>
<dbReference type="OrthoDB" id="2269034at2759"/>
<feature type="non-terminal residue" evidence="1">
    <location>
        <position position="72"/>
    </location>
</feature>
<protein>
    <submittedName>
        <fullName evidence="1">Uncharacterized protein</fullName>
    </submittedName>
</protein>
<evidence type="ECO:0000313" key="1">
    <source>
        <dbReference type="EMBL" id="TDL24642.1"/>
    </source>
</evidence>
<dbReference type="EMBL" id="ML170166">
    <property type="protein sequence ID" value="TDL24642.1"/>
    <property type="molecule type" value="Genomic_DNA"/>
</dbReference>
<organism evidence="1 2">
    <name type="scientific">Rickenella mellea</name>
    <dbReference type="NCBI Taxonomy" id="50990"/>
    <lineage>
        <taxon>Eukaryota</taxon>
        <taxon>Fungi</taxon>
        <taxon>Dikarya</taxon>
        <taxon>Basidiomycota</taxon>
        <taxon>Agaricomycotina</taxon>
        <taxon>Agaricomycetes</taxon>
        <taxon>Hymenochaetales</taxon>
        <taxon>Rickenellaceae</taxon>
        <taxon>Rickenella</taxon>
    </lineage>
</organism>
<dbReference type="STRING" id="50990.A0A4Y7QC29"/>
<keyword evidence="2" id="KW-1185">Reference proteome</keyword>
<name>A0A4Y7QC29_9AGAM</name>
<dbReference type="Proteomes" id="UP000294933">
    <property type="component" value="Unassembled WGS sequence"/>
</dbReference>